<evidence type="ECO:0000313" key="1">
    <source>
        <dbReference type="EMBL" id="GGJ27898.1"/>
    </source>
</evidence>
<evidence type="ECO:0000313" key="2">
    <source>
        <dbReference type="Proteomes" id="UP000632222"/>
    </source>
</evidence>
<dbReference type="Proteomes" id="UP000632222">
    <property type="component" value="Unassembled WGS sequence"/>
</dbReference>
<dbReference type="RefSeq" id="WP_189001453.1">
    <property type="nucleotide sequence ID" value="NZ_BMOD01000003.1"/>
</dbReference>
<proteinExistence type="predicted"/>
<organism evidence="1 2">
    <name type="scientific">Deinococcus roseus</name>
    <dbReference type="NCBI Taxonomy" id="392414"/>
    <lineage>
        <taxon>Bacteria</taxon>
        <taxon>Thermotogati</taxon>
        <taxon>Deinococcota</taxon>
        <taxon>Deinococci</taxon>
        <taxon>Deinococcales</taxon>
        <taxon>Deinococcaceae</taxon>
        <taxon>Deinococcus</taxon>
    </lineage>
</organism>
<gene>
    <name evidence="1" type="ORF">GCM10008938_12460</name>
</gene>
<accession>A0ABQ2CYU8</accession>
<sequence>MVLKDFVLSPEKALSVNQNQNFNQCRPGFLQMNRVQKDAFLLTTGFPEVSEALSEETTKQLAASKNGKTIEQIQGEQSGL</sequence>
<dbReference type="EMBL" id="BMOD01000003">
    <property type="protein sequence ID" value="GGJ27898.1"/>
    <property type="molecule type" value="Genomic_DNA"/>
</dbReference>
<reference evidence="2" key="1">
    <citation type="journal article" date="2019" name="Int. J. Syst. Evol. Microbiol.">
        <title>The Global Catalogue of Microorganisms (GCM) 10K type strain sequencing project: providing services to taxonomists for standard genome sequencing and annotation.</title>
        <authorList>
            <consortium name="The Broad Institute Genomics Platform"/>
            <consortium name="The Broad Institute Genome Sequencing Center for Infectious Disease"/>
            <person name="Wu L."/>
            <person name="Ma J."/>
        </authorList>
    </citation>
    <scope>NUCLEOTIDE SEQUENCE [LARGE SCALE GENOMIC DNA]</scope>
    <source>
        <strain evidence="2">JCM 14370</strain>
    </source>
</reference>
<keyword evidence="2" id="KW-1185">Reference proteome</keyword>
<comment type="caution">
    <text evidence="1">The sequence shown here is derived from an EMBL/GenBank/DDBJ whole genome shotgun (WGS) entry which is preliminary data.</text>
</comment>
<name>A0ABQ2CYU8_9DEIO</name>
<protein>
    <submittedName>
        <fullName evidence="1">Uncharacterized protein</fullName>
    </submittedName>
</protein>